<evidence type="ECO:0000313" key="2">
    <source>
        <dbReference type="Proteomes" id="UP001055879"/>
    </source>
</evidence>
<reference evidence="1 2" key="2">
    <citation type="journal article" date="2022" name="Mol. Ecol. Resour.">
        <title>The genomes of chicory, endive, great burdock and yacon provide insights into Asteraceae paleo-polyploidization history and plant inulin production.</title>
        <authorList>
            <person name="Fan W."/>
            <person name="Wang S."/>
            <person name="Wang H."/>
            <person name="Wang A."/>
            <person name="Jiang F."/>
            <person name="Liu H."/>
            <person name="Zhao H."/>
            <person name="Xu D."/>
            <person name="Zhang Y."/>
        </authorList>
    </citation>
    <scope>NUCLEOTIDE SEQUENCE [LARGE SCALE GENOMIC DNA]</scope>
    <source>
        <strain evidence="2">cv. Niubang</strain>
    </source>
</reference>
<gene>
    <name evidence="1" type="ORF">L6452_01296</name>
</gene>
<dbReference type="EMBL" id="CM042047">
    <property type="protein sequence ID" value="KAI3770173.1"/>
    <property type="molecule type" value="Genomic_DNA"/>
</dbReference>
<reference evidence="2" key="1">
    <citation type="journal article" date="2022" name="Mol. Ecol. Resour.">
        <title>The genomes of chicory, endive, great burdock and yacon provide insights into Asteraceae palaeo-polyploidization history and plant inulin production.</title>
        <authorList>
            <person name="Fan W."/>
            <person name="Wang S."/>
            <person name="Wang H."/>
            <person name="Wang A."/>
            <person name="Jiang F."/>
            <person name="Liu H."/>
            <person name="Zhao H."/>
            <person name="Xu D."/>
            <person name="Zhang Y."/>
        </authorList>
    </citation>
    <scope>NUCLEOTIDE SEQUENCE [LARGE SCALE GENOMIC DNA]</scope>
    <source>
        <strain evidence="2">cv. Niubang</strain>
    </source>
</reference>
<name>A0ACB9FGX2_ARCLA</name>
<keyword evidence="2" id="KW-1185">Reference proteome</keyword>
<organism evidence="1 2">
    <name type="scientific">Arctium lappa</name>
    <name type="common">Greater burdock</name>
    <name type="synonym">Lappa major</name>
    <dbReference type="NCBI Taxonomy" id="4217"/>
    <lineage>
        <taxon>Eukaryota</taxon>
        <taxon>Viridiplantae</taxon>
        <taxon>Streptophyta</taxon>
        <taxon>Embryophyta</taxon>
        <taxon>Tracheophyta</taxon>
        <taxon>Spermatophyta</taxon>
        <taxon>Magnoliopsida</taxon>
        <taxon>eudicotyledons</taxon>
        <taxon>Gunneridae</taxon>
        <taxon>Pentapetalae</taxon>
        <taxon>asterids</taxon>
        <taxon>campanulids</taxon>
        <taxon>Asterales</taxon>
        <taxon>Asteraceae</taxon>
        <taxon>Carduoideae</taxon>
        <taxon>Cardueae</taxon>
        <taxon>Arctiinae</taxon>
        <taxon>Arctium</taxon>
    </lineage>
</organism>
<sequence>MAALSSFQHCRPLIRGTRSVGVDYSNEDNNNGYVKRREAQCYNILHSTETLGKAITDLVIEPKDASIFVDFILQEVTKGESWFQ</sequence>
<accession>A0ACB9FGX2</accession>
<dbReference type="Proteomes" id="UP001055879">
    <property type="component" value="Linkage Group LG01"/>
</dbReference>
<protein>
    <submittedName>
        <fullName evidence="1">Uncharacterized protein</fullName>
    </submittedName>
</protein>
<proteinExistence type="predicted"/>
<comment type="caution">
    <text evidence="1">The sequence shown here is derived from an EMBL/GenBank/DDBJ whole genome shotgun (WGS) entry which is preliminary data.</text>
</comment>
<evidence type="ECO:0000313" key="1">
    <source>
        <dbReference type="EMBL" id="KAI3770173.1"/>
    </source>
</evidence>